<evidence type="ECO:0000256" key="1">
    <source>
        <dbReference type="ARBA" id="ARBA00004651"/>
    </source>
</evidence>
<feature type="transmembrane region" description="Helical" evidence="6">
    <location>
        <begin position="276"/>
        <end position="298"/>
    </location>
</feature>
<comment type="subcellular location">
    <subcellularLocation>
        <location evidence="1">Cell membrane</location>
        <topology evidence="1">Multi-pass membrane protein</topology>
    </subcellularLocation>
</comment>
<name>N1V437_9MICC</name>
<dbReference type="PANTHER" id="PTHR30250:SF11">
    <property type="entry name" value="O-ANTIGEN TRANSPORTER-RELATED"/>
    <property type="match status" value="1"/>
</dbReference>
<feature type="transmembrane region" description="Helical" evidence="6">
    <location>
        <begin position="164"/>
        <end position="184"/>
    </location>
</feature>
<organism evidence="7 8">
    <name type="scientific">Arthrobacter crystallopoietes BAB-32</name>
    <dbReference type="NCBI Taxonomy" id="1246476"/>
    <lineage>
        <taxon>Bacteria</taxon>
        <taxon>Bacillati</taxon>
        <taxon>Actinomycetota</taxon>
        <taxon>Actinomycetes</taxon>
        <taxon>Micrococcales</taxon>
        <taxon>Micrococcaceae</taxon>
        <taxon>Crystallibacter</taxon>
    </lineage>
</organism>
<dbReference type="InterPro" id="IPR002797">
    <property type="entry name" value="Polysacc_synth"/>
</dbReference>
<proteinExistence type="predicted"/>
<evidence type="ECO:0000313" key="7">
    <source>
        <dbReference type="EMBL" id="EMY36120.1"/>
    </source>
</evidence>
<gene>
    <name evidence="7" type="ORF">D477_000784</name>
</gene>
<dbReference type="RefSeq" id="WP_005266245.1">
    <property type="nucleotide sequence ID" value="NZ_ANPE02000029.1"/>
</dbReference>
<evidence type="ECO:0000313" key="8">
    <source>
        <dbReference type="Proteomes" id="UP000010729"/>
    </source>
</evidence>
<feature type="transmembrane region" description="Helical" evidence="6">
    <location>
        <begin position="368"/>
        <end position="389"/>
    </location>
</feature>
<feature type="transmembrane region" description="Helical" evidence="6">
    <location>
        <begin position="340"/>
        <end position="362"/>
    </location>
</feature>
<evidence type="ECO:0000256" key="3">
    <source>
        <dbReference type="ARBA" id="ARBA00022692"/>
    </source>
</evidence>
<feature type="transmembrane region" description="Helical" evidence="6">
    <location>
        <begin position="310"/>
        <end position="333"/>
    </location>
</feature>
<evidence type="ECO:0000256" key="4">
    <source>
        <dbReference type="ARBA" id="ARBA00022989"/>
    </source>
</evidence>
<dbReference type="PANTHER" id="PTHR30250">
    <property type="entry name" value="PST FAMILY PREDICTED COLANIC ACID TRANSPORTER"/>
    <property type="match status" value="1"/>
</dbReference>
<keyword evidence="2" id="KW-1003">Cell membrane</keyword>
<feature type="transmembrane region" description="Helical" evidence="6">
    <location>
        <begin position="75"/>
        <end position="98"/>
    </location>
</feature>
<dbReference type="Proteomes" id="UP000010729">
    <property type="component" value="Unassembled WGS sequence"/>
</dbReference>
<dbReference type="Pfam" id="PF01943">
    <property type="entry name" value="Polysacc_synt"/>
    <property type="match status" value="1"/>
</dbReference>
<dbReference type="EMBL" id="ANPE02000029">
    <property type="protein sequence ID" value="EMY36120.1"/>
    <property type="molecule type" value="Genomic_DNA"/>
</dbReference>
<keyword evidence="8" id="KW-1185">Reference proteome</keyword>
<keyword evidence="3 6" id="KW-0812">Transmembrane</keyword>
<feature type="transmembrane region" description="Helical" evidence="6">
    <location>
        <begin position="46"/>
        <end position="63"/>
    </location>
</feature>
<dbReference type="GO" id="GO:0005886">
    <property type="term" value="C:plasma membrane"/>
    <property type="evidence" value="ECO:0007669"/>
    <property type="project" value="UniProtKB-SubCell"/>
</dbReference>
<keyword evidence="5 6" id="KW-0472">Membrane</keyword>
<sequence length="403" mass="42344">MLRGWLAYGSVPIVGLITAPILARALGPEGRGQLAAMLQPLTVADAFAALGVPAAITFYIARGHSVNDIARVRNVMVLSSLAVVGTVLWFYSAAIAAMTNIDRFLILLLWTSIILGTVISNRRATWQGQRIYGPLDAERFSSAIIRLALIVLVAVFGIRSAYPYALAYVGAGLLAGICLSQLFVRLNESTMRTERVRPSAFVKYSVLASLGTISATLNNRLDQAILPAAVSASELGQYSVAVTVAEVPFILMIVMNRNLLAESSGGQERSVLTRTAILGFAGIGLTSLTLAIMSPWAIPLAFGDSFGPAVPVTQILLLATCFGAVFSCIGVVLSGRGHPGLGALGAVSATVMTVLLLFLAWPALDIHLAAWIAVGSQCVGAVVAVLVLISELRGRGNENSHCS</sequence>
<dbReference type="AlphaFoldDB" id="N1V437"/>
<keyword evidence="4 6" id="KW-1133">Transmembrane helix</keyword>
<evidence type="ECO:0000256" key="6">
    <source>
        <dbReference type="SAM" id="Phobius"/>
    </source>
</evidence>
<evidence type="ECO:0000256" key="2">
    <source>
        <dbReference type="ARBA" id="ARBA00022475"/>
    </source>
</evidence>
<evidence type="ECO:0000256" key="5">
    <source>
        <dbReference type="ARBA" id="ARBA00023136"/>
    </source>
</evidence>
<dbReference type="InterPro" id="IPR050833">
    <property type="entry name" value="Poly_Biosynth_Transport"/>
</dbReference>
<comment type="caution">
    <text evidence="7">The sequence shown here is derived from an EMBL/GenBank/DDBJ whole genome shotgun (WGS) entry which is preliminary data.</text>
</comment>
<feature type="transmembrane region" description="Helical" evidence="6">
    <location>
        <begin position="140"/>
        <end position="158"/>
    </location>
</feature>
<feature type="transmembrane region" description="Helical" evidence="6">
    <location>
        <begin position="104"/>
        <end position="120"/>
    </location>
</feature>
<feature type="transmembrane region" description="Helical" evidence="6">
    <location>
        <begin position="5"/>
        <end position="26"/>
    </location>
</feature>
<reference evidence="7 8" key="1">
    <citation type="journal article" date="2013" name="Genome Announc.">
        <title>Draft Genome Sequence of Arthrobacter crystallopoietes Strain BAB-32, Revealing Genes for Bioremediation.</title>
        <authorList>
            <person name="Joshi M.N."/>
            <person name="Pandit A.S."/>
            <person name="Sharma A."/>
            <person name="Pandya R.V."/>
            <person name="Desai S.M."/>
            <person name="Saxena A.K."/>
            <person name="Bagatharia S.B."/>
        </authorList>
    </citation>
    <scope>NUCLEOTIDE SEQUENCE [LARGE SCALE GENOMIC DNA]</scope>
    <source>
        <strain evidence="7 8">BAB-32</strain>
    </source>
</reference>
<accession>N1V437</accession>
<protein>
    <submittedName>
        <fullName evidence="7">Integral membrane protein</fullName>
    </submittedName>
</protein>